<dbReference type="EMBL" id="JAHXZJ010000002">
    <property type="protein sequence ID" value="KAH0563608.1"/>
    <property type="molecule type" value="Genomic_DNA"/>
</dbReference>
<reference evidence="1 2" key="1">
    <citation type="journal article" date="2021" name="J. Hered.">
        <title>A chromosome-level genome assembly of the parasitoid wasp, Cotesia glomerata (Hymenoptera: Braconidae).</title>
        <authorList>
            <person name="Pinto B.J."/>
            <person name="Weis J.J."/>
            <person name="Gamble T."/>
            <person name="Ode P.J."/>
            <person name="Paul R."/>
            <person name="Zaspel J.M."/>
        </authorList>
    </citation>
    <scope>NUCLEOTIDE SEQUENCE [LARGE SCALE GENOMIC DNA]</scope>
    <source>
        <strain evidence="1">CgM1</strain>
    </source>
</reference>
<gene>
    <name evidence="1" type="ORF">KQX54_003090</name>
</gene>
<keyword evidence="2" id="KW-1185">Reference proteome</keyword>
<organism evidence="1 2">
    <name type="scientific">Cotesia glomerata</name>
    <name type="common">Lepidopteran parasitic wasp</name>
    <name type="synonym">Apanteles glomeratus</name>
    <dbReference type="NCBI Taxonomy" id="32391"/>
    <lineage>
        <taxon>Eukaryota</taxon>
        <taxon>Metazoa</taxon>
        <taxon>Ecdysozoa</taxon>
        <taxon>Arthropoda</taxon>
        <taxon>Hexapoda</taxon>
        <taxon>Insecta</taxon>
        <taxon>Pterygota</taxon>
        <taxon>Neoptera</taxon>
        <taxon>Endopterygota</taxon>
        <taxon>Hymenoptera</taxon>
        <taxon>Apocrita</taxon>
        <taxon>Ichneumonoidea</taxon>
        <taxon>Braconidae</taxon>
        <taxon>Microgastrinae</taxon>
        <taxon>Cotesia</taxon>
    </lineage>
</organism>
<name>A0AAV7IZ63_COTGL</name>
<evidence type="ECO:0008006" key="3">
    <source>
        <dbReference type="Google" id="ProtNLM"/>
    </source>
</evidence>
<sequence>MVCKKKVIETLEENKLTGPVLGEVLFLIAINSVLKQILPLLKAHLFADDFTIAWPGKDLNTTTKLMQVALDRLTA</sequence>
<comment type="caution">
    <text evidence="1">The sequence shown here is derived from an EMBL/GenBank/DDBJ whole genome shotgun (WGS) entry which is preliminary data.</text>
</comment>
<accession>A0AAV7IZ63</accession>
<evidence type="ECO:0000313" key="2">
    <source>
        <dbReference type="Proteomes" id="UP000826195"/>
    </source>
</evidence>
<protein>
    <recommendedName>
        <fullName evidence="3">Reverse transcriptase</fullName>
    </recommendedName>
</protein>
<evidence type="ECO:0000313" key="1">
    <source>
        <dbReference type="EMBL" id="KAH0563608.1"/>
    </source>
</evidence>
<dbReference type="AlphaFoldDB" id="A0AAV7IZ63"/>
<proteinExistence type="predicted"/>
<dbReference type="Proteomes" id="UP000826195">
    <property type="component" value="Unassembled WGS sequence"/>
</dbReference>